<protein>
    <submittedName>
        <fullName evidence="6">DeoR family transcriptional regulator</fullName>
    </submittedName>
</protein>
<dbReference type="SUPFAM" id="SSF100950">
    <property type="entry name" value="NagB/RpiA/CoA transferase-like"/>
    <property type="match status" value="1"/>
</dbReference>
<feature type="domain" description="HTH deoR-type" evidence="5">
    <location>
        <begin position="3"/>
        <end position="58"/>
    </location>
</feature>
<evidence type="ECO:0000259" key="5">
    <source>
        <dbReference type="PROSITE" id="PS51000"/>
    </source>
</evidence>
<dbReference type="CDD" id="cd00090">
    <property type="entry name" value="HTH_ARSR"/>
    <property type="match status" value="1"/>
</dbReference>
<organism evidence="6 7">
    <name type="scientific">Anaerostipes butyraticus</name>
    <dbReference type="NCBI Taxonomy" id="645466"/>
    <lineage>
        <taxon>Bacteria</taxon>
        <taxon>Bacillati</taxon>
        <taxon>Bacillota</taxon>
        <taxon>Clostridia</taxon>
        <taxon>Lachnospirales</taxon>
        <taxon>Lachnospiraceae</taxon>
        <taxon>Anaerostipes</taxon>
    </lineage>
</organism>
<evidence type="ECO:0000259" key="4">
    <source>
        <dbReference type="PROSITE" id="PS50987"/>
    </source>
</evidence>
<keyword evidence="3" id="KW-0804">Transcription</keyword>
<evidence type="ECO:0000256" key="2">
    <source>
        <dbReference type="ARBA" id="ARBA00023125"/>
    </source>
</evidence>
<evidence type="ECO:0000313" key="6">
    <source>
        <dbReference type="EMBL" id="GFO83676.1"/>
    </source>
</evidence>
<dbReference type="InterPro" id="IPR018356">
    <property type="entry name" value="Tscrpt_reg_HTH_DeoR_CS"/>
</dbReference>
<evidence type="ECO:0000256" key="1">
    <source>
        <dbReference type="ARBA" id="ARBA00023015"/>
    </source>
</evidence>
<evidence type="ECO:0000256" key="3">
    <source>
        <dbReference type="ARBA" id="ARBA00023163"/>
    </source>
</evidence>
<dbReference type="GO" id="GO:0003677">
    <property type="term" value="F:DNA binding"/>
    <property type="evidence" value="ECO:0007669"/>
    <property type="project" value="UniProtKB-KW"/>
</dbReference>
<dbReference type="Proteomes" id="UP000613208">
    <property type="component" value="Unassembled WGS sequence"/>
</dbReference>
<keyword evidence="7" id="KW-1185">Reference proteome</keyword>
<dbReference type="Pfam" id="PF00455">
    <property type="entry name" value="DeoRC"/>
    <property type="match status" value="1"/>
</dbReference>
<dbReference type="PROSITE" id="PS51000">
    <property type="entry name" value="HTH_DEOR_2"/>
    <property type="match status" value="1"/>
</dbReference>
<dbReference type="PROSITE" id="PS50987">
    <property type="entry name" value="HTH_ARSR_2"/>
    <property type="match status" value="1"/>
</dbReference>
<dbReference type="RefSeq" id="WP_201309496.1">
    <property type="nucleotide sequence ID" value="NZ_BLYI01000002.1"/>
</dbReference>
<name>A0A916VBJ8_9FIRM</name>
<dbReference type="EMBL" id="BLYI01000002">
    <property type="protein sequence ID" value="GFO83676.1"/>
    <property type="molecule type" value="Genomic_DNA"/>
</dbReference>
<dbReference type="SUPFAM" id="SSF46785">
    <property type="entry name" value="Winged helix' DNA-binding domain"/>
    <property type="match status" value="1"/>
</dbReference>
<dbReference type="SMART" id="SM00420">
    <property type="entry name" value="HTH_DEOR"/>
    <property type="match status" value="1"/>
</dbReference>
<dbReference type="PROSITE" id="PS00894">
    <property type="entry name" value="HTH_DEOR_1"/>
    <property type="match status" value="1"/>
</dbReference>
<dbReference type="PANTHER" id="PTHR30363:SF56">
    <property type="entry name" value="TRANSCRIPTIONAL REGULATOR, DEOR FAMILY"/>
    <property type="match status" value="1"/>
</dbReference>
<evidence type="ECO:0000313" key="7">
    <source>
        <dbReference type="Proteomes" id="UP000613208"/>
    </source>
</evidence>
<sequence length="248" mass="27526">MLAQERFEKILEILRTEQSVTVTELTKKLNISESTIRRDLTALNDQGLLIKVHGGATAVKSVLSREEAVAQKSGKHLKEKRAIAKYAAGCIGPEDFVYIDAGTTTELMIDFLTEKGAVYITNGISHARKLMNAGYRVFLLGGEMKAVTEAIIGEDALENLEKYNFTKGFFGTNGVDLEKGFTTPDPKEAAVKKKALHHCSRAFVLADKSKFNQISSVRFAEIQDAEIITEQLDDKRYETLTTIKEVFS</sequence>
<dbReference type="InterPro" id="IPR001034">
    <property type="entry name" value="DeoR_HTH"/>
</dbReference>
<accession>A0A916VBJ8</accession>
<dbReference type="Gene3D" id="1.10.10.10">
    <property type="entry name" value="Winged helix-like DNA-binding domain superfamily/Winged helix DNA-binding domain"/>
    <property type="match status" value="1"/>
</dbReference>
<feature type="domain" description="HTH arsR-type" evidence="4">
    <location>
        <begin position="1"/>
        <end position="81"/>
    </location>
</feature>
<dbReference type="PANTHER" id="PTHR30363">
    <property type="entry name" value="HTH-TYPE TRANSCRIPTIONAL REGULATOR SRLR-RELATED"/>
    <property type="match status" value="1"/>
</dbReference>
<dbReference type="InterPro" id="IPR036388">
    <property type="entry name" value="WH-like_DNA-bd_sf"/>
</dbReference>
<dbReference type="InterPro" id="IPR037171">
    <property type="entry name" value="NagB/RpiA_transferase-like"/>
</dbReference>
<dbReference type="InterPro" id="IPR036390">
    <property type="entry name" value="WH_DNA-bd_sf"/>
</dbReference>
<dbReference type="InterPro" id="IPR011991">
    <property type="entry name" value="ArsR-like_HTH"/>
</dbReference>
<dbReference type="Pfam" id="PF08220">
    <property type="entry name" value="HTH_DeoR"/>
    <property type="match status" value="1"/>
</dbReference>
<keyword evidence="1" id="KW-0805">Transcription regulation</keyword>
<dbReference type="PRINTS" id="PR00037">
    <property type="entry name" value="HTHLACR"/>
</dbReference>
<gene>
    <name evidence="6" type="primary">fruR</name>
    <name evidence="6" type="ORF">ANBU17_00230</name>
</gene>
<dbReference type="InterPro" id="IPR014036">
    <property type="entry name" value="DeoR-like_C"/>
</dbReference>
<dbReference type="Gene3D" id="3.40.50.1360">
    <property type="match status" value="1"/>
</dbReference>
<reference evidence="6" key="1">
    <citation type="submission" date="2020-06" db="EMBL/GenBank/DDBJ databases">
        <title>Characterization of fructooligosaccharide metabolism and fructooligosaccharide-degrading enzymes in human commensal butyrate producers.</title>
        <authorList>
            <person name="Tanno H."/>
            <person name="Fujii T."/>
            <person name="Hirano K."/>
            <person name="Maeno S."/>
            <person name="Tonozuka T."/>
            <person name="Sakamoto M."/>
            <person name="Ohkuma M."/>
            <person name="Tochio T."/>
            <person name="Endo A."/>
        </authorList>
    </citation>
    <scope>NUCLEOTIDE SEQUENCE</scope>
    <source>
        <strain evidence="6">JCM 17466</strain>
    </source>
</reference>
<dbReference type="GO" id="GO:0003700">
    <property type="term" value="F:DNA-binding transcription factor activity"/>
    <property type="evidence" value="ECO:0007669"/>
    <property type="project" value="InterPro"/>
</dbReference>
<dbReference type="AlphaFoldDB" id="A0A916VBJ8"/>
<dbReference type="SMART" id="SM01134">
    <property type="entry name" value="DeoRC"/>
    <property type="match status" value="1"/>
</dbReference>
<dbReference type="InterPro" id="IPR001845">
    <property type="entry name" value="HTH_ArsR_DNA-bd_dom"/>
</dbReference>
<comment type="caution">
    <text evidence="6">The sequence shown here is derived from an EMBL/GenBank/DDBJ whole genome shotgun (WGS) entry which is preliminary data.</text>
</comment>
<keyword evidence="2" id="KW-0238">DNA-binding</keyword>
<dbReference type="InterPro" id="IPR050313">
    <property type="entry name" value="Carb_Metab_HTH_regulators"/>
</dbReference>
<proteinExistence type="predicted"/>